<name>A0A1H3YGG8_SELRU</name>
<dbReference type="OrthoDB" id="9963348at2"/>
<evidence type="ECO:0000313" key="2">
    <source>
        <dbReference type="EMBL" id="SEA10211.1"/>
    </source>
</evidence>
<gene>
    <name evidence="2" type="ORF">SAMN05660648_01943</name>
</gene>
<dbReference type="Proteomes" id="UP000183469">
    <property type="component" value="Unassembled WGS sequence"/>
</dbReference>
<dbReference type="RefSeq" id="WP_074672402.1">
    <property type="nucleotide sequence ID" value="NZ_FNQG01000008.1"/>
</dbReference>
<feature type="signal peptide" evidence="1">
    <location>
        <begin position="1"/>
        <end position="23"/>
    </location>
</feature>
<evidence type="ECO:0000313" key="3">
    <source>
        <dbReference type="Proteomes" id="UP000183469"/>
    </source>
</evidence>
<proteinExistence type="predicted"/>
<protein>
    <recommendedName>
        <fullName evidence="4">Lipoprotein</fullName>
    </recommendedName>
</protein>
<accession>A0A1H3YGG8</accession>
<organism evidence="2 3">
    <name type="scientific">Selenomonas ruminantium</name>
    <dbReference type="NCBI Taxonomy" id="971"/>
    <lineage>
        <taxon>Bacteria</taxon>
        <taxon>Bacillati</taxon>
        <taxon>Bacillota</taxon>
        <taxon>Negativicutes</taxon>
        <taxon>Selenomonadales</taxon>
        <taxon>Selenomonadaceae</taxon>
        <taxon>Selenomonas</taxon>
    </lineage>
</organism>
<dbReference type="AlphaFoldDB" id="A0A1H3YGG8"/>
<feature type="chain" id="PRO_5010260040" description="Lipoprotein" evidence="1">
    <location>
        <begin position="24"/>
        <end position="196"/>
    </location>
</feature>
<keyword evidence="1" id="KW-0732">Signal</keyword>
<sequence length="196" mass="22386">MKTGMNYFWKCGILLVMLTLAVAASGCGYNEYDAAAEEDSWHVITITSPQDDGEKKLFIELPGDLEQSGGFEDDAAVKDHDVYRHCGSRIMVAVHHGNMINPRNRVKFTVSRFMQDFDNMEIMQPVLKKEEKRIINGQEMTYMEISMKDKAGHPVIGECLGTYTGSGLWMVVFFYRPEVKEMRELKERAMASIRIE</sequence>
<dbReference type="PROSITE" id="PS51257">
    <property type="entry name" value="PROKAR_LIPOPROTEIN"/>
    <property type="match status" value="1"/>
</dbReference>
<dbReference type="EMBL" id="FNQG01000008">
    <property type="protein sequence ID" value="SEA10211.1"/>
    <property type="molecule type" value="Genomic_DNA"/>
</dbReference>
<reference evidence="2 3" key="1">
    <citation type="submission" date="2016-10" db="EMBL/GenBank/DDBJ databases">
        <authorList>
            <person name="de Groot N.N."/>
        </authorList>
    </citation>
    <scope>NUCLEOTIDE SEQUENCE [LARGE SCALE GENOMIC DNA]</scope>
    <source>
        <strain evidence="2 3">DSM 2872</strain>
    </source>
</reference>
<evidence type="ECO:0000256" key="1">
    <source>
        <dbReference type="SAM" id="SignalP"/>
    </source>
</evidence>
<evidence type="ECO:0008006" key="4">
    <source>
        <dbReference type="Google" id="ProtNLM"/>
    </source>
</evidence>